<evidence type="ECO:0000256" key="13">
    <source>
        <dbReference type="RuleBase" id="RU361174"/>
    </source>
</evidence>
<evidence type="ECO:0000256" key="7">
    <source>
        <dbReference type="ARBA" id="ARBA00022729"/>
    </source>
</evidence>
<keyword evidence="9 13" id="KW-0119">Carbohydrate metabolism</keyword>
<dbReference type="InterPro" id="IPR031158">
    <property type="entry name" value="GH10_AS"/>
</dbReference>
<reference evidence="18" key="1">
    <citation type="submission" date="2022-11" db="EMBL/GenBank/DDBJ databases">
        <authorList>
            <person name="Petersen C."/>
        </authorList>
    </citation>
    <scope>NUCLEOTIDE SEQUENCE</scope>
    <source>
        <strain evidence="18">IBT 30069</strain>
    </source>
</reference>
<dbReference type="GO" id="GO:0005576">
    <property type="term" value="C:extracellular region"/>
    <property type="evidence" value="ECO:0007669"/>
    <property type="project" value="UniProtKB-SubCell"/>
</dbReference>
<dbReference type="GO" id="GO:0045493">
    <property type="term" value="P:xylan catabolic process"/>
    <property type="evidence" value="ECO:0007669"/>
    <property type="project" value="UniProtKB-KW"/>
</dbReference>
<evidence type="ECO:0000256" key="1">
    <source>
        <dbReference type="ARBA" id="ARBA00000681"/>
    </source>
</evidence>
<name>A0A9W9ESP9_9EURO</name>
<evidence type="ECO:0000256" key="6">
    <source>
        <dbReference type="ARBA" id="ARBA00022651"/>
    </source>
</evidence>
<keyword evidence="7 15" id="KW-0732">Signal</keyword>
<dbReference type="SUPFAM" id="SSF51445">
    <property type="entry name" value="(Trans)glycosidases"/>
    <property type="match status" value="1"/>
</dbReference>
<gene>
    <name evidence="18" type="ORF">N7456_010894</name>
</gene>
<dbReference type="InterPro" id="IPR000254">
    <property type="entry name" value="CBD"/>
</dbReference>
<keyword evidence="11 13" id="KW-0624">Polysaccharide degradation</keyword>
<dbReference type="Gene3D" id="3.20.20.80">
    <property type="entry name" value="Glycosidases"/>
    <property type="match status" value="1"/>
</dbReference>
<evidence type="ECO:0000256" key="9">
    <source>
        <dbReference type="ARBA" id="ARBA00023277"/>
    </source>
</evidence>
<dbReference type="OrthoDB" id="3055998at2759"/>
<dbReference type="GO" id="GO:0030248">
    <property type="term" value="F:cellulose binding"/>
    <property type="evidence" value="ECO:0007669"/>
    <property type="project" value="InterPro"/>
</dbReference>
<evidence type="ECO:0000256" key="11">
    <source>
        <dbReference type="ARBA" id="ARBA00023326"/>
    </source>
</evidence>
<evidence type="ECO:0000313" key="19">
    <source>
        <dbReference type="Proteomes" id="UP001149165"/>
    </source>
</evidence>
<accession>A0A9W9ESP9</accession>
<dbReference type="SMART" id="SM00633">
    <property type="entry name" value="Glyco_10"/>
    <property type="match status" value="1"/>
</dbReference>
<evidence type="ECO:0000259" key="16">
    <source>
        <dbReference type="PROSITE" id="PS51164"/>
    </source>
</evidence>
<feature type="domain" description="GH10" evidence="17">
    <location>
        <begin position="26"/>
        <end position="338"/>
    </location>
</feature>
<dbReference type="Pfam" id="PF00331">
    <property type="entry name" value="Glyco_hydro_10"/>
    <property type="match status" value="1"/>
</dbReference>
<dbReference type="InterPro" id="IPR017853">
    <property type="entry name" value="GH"/>
</dbReference>
<dbReference type="SMART" id="SM00236">
    <property type="entry name" value="fCBD"/>
    <property type="match status" value="1"/>
</dbReference>
<evidence type="ECO:0000256" key="8">
    <source>
        <dbReference type="ARBA" id="ARBA00022801"/>
    </source>
</evidence>
<sequence length="402" mass="42505">MVCLSAKALLLAAGCLPQLVHSAGLDTSAVALGKLYFGTATDNPELTDTAYVTQLNNTDDFGQITPGNSQKWDATEPSQNTFTFTNGDVIADLAEANGQKLRCHNLVWYNQLPSWVSSGTWTNATLLAAMKNHITNVVTHYKGQCYAWDVVNEGLADDGTYRDNIFYQYIGEAYIPIAFATAAAADPDVKLYYNDYNIEYAGAKSTAAQNIVKLIKSYGAKIDGVGLQGHFIVGSTPSQSSQASNMAAFAALGVEVAITELDIRMTLPSTDALLAQQKTDYAGTVAACAQTSACVGVTIWDWTDKYSWVPSTFSGQGAACPWDENLVKKPAYTGILTALGGTATSTSTASGSSTTTSTSTSTGSSSVAQQYGQCGGSGWTGATTCVSGTTCTYFNDWYSQCL</sequence>
<evidence type="ECO:0000313" key="18">
    <source>
        <dbReference type="EMBL" id="KAJ5087278.1"/>
    </source>
</evidence>
<dbReference type="AlphaFoldDB" id="A0A9W9ESP9"/>
<comment type="caution">
    <text evidence="18">The sequence shown here is derived from an EMBL/GenBank/DDBJ whole genome shotgun (WGS) entry which is preliminary data.</text>
</comment>
<dbReference type="PROSITE" id="PS00591">
    <property type="entry name" value="GH10_1"/>
    <property type="match status" value="1"/>
</dbReference>
<keyword evidence="19" id="KW-1185">Reference proteome</keyword>
<dbReference type="PANTHER" id="PTHR31490">
    <property type="entry name" value="GLYCOSYL HYDROLASE"/>
    <property type="match status" value="1"/>
</dbReference>
<dbReference type="PROSITE" id="PS51164">
    <property type="entry name" value="CBM1_2"/>
    <property type="match status" value="1"/>
</dbReference>
<dbReference type="InterPro" id="IPR001000">
    <property type="entry name" value="GH10_dom"/>
</dbReference>
<reference evidence="18" key="2">
    <citation type="journal article" date="2023" name="IMA Fungus">
        <title>Comparative genomic study of the Penicillium genus elucidates a diverse pangenome and 15 lateral gene transfer events.</title>
        <authorList>
            <person name="Petersen C."/>
            <person name="Sorensen T."/>
            <person name="Nielsen M.R."/>
            <person name="Sondergaard T.E."/>
            <person name="Sorensen J.L."/>
            <person name="Fitzpatrick D.A."/>
            <person name="Frisvad J.C."/>
            <person name="Nielsen K.L."/>
        </authorList>
    </citation>
    <scope>NUCLEOTIDE SEQUENCE</scope>
    <source>
        <strain evidence="18">IBT 30069</strain>
    </source>
</reference>
<dbReference type="GO" id="GO:0031176">
    <property type="term" value="F:endo-1,4-beta-xylanase activity"/>
    <property type="evidence" value="ECO:0007669"/>
    <property type="project" value="UniProtKB-EC"/>
</dbReference>
<dbReference type="Proteomes" id="UP001149165">
    <property type="component" value="Unassembled WGS sequence"/>
</dbReference>
<evidence type="ECO:0000256" key="14">
    <source>
        <dbReference type="SAM" id="MobiDB-lite"/>
    </source>
</evidence>
<comment type="subcellular location">
    <subcellularLocation>
        <location evidence="2">Secreted</location>
    </subcellularLocation>
</comment>
<dbReference type="PRINTS" id="PR00134">
    <property type="entry name" value="GLHYDRLASE10"/>
</dbReference>
<comment type="similarity">
    <text evidence="4 13">Belongs to the glycosyl hydrolase 10 (cellulase F) family.</text>
</comment>
<keyword evidence="6" id="KW-0858">Xylan degradation</keyword>
<feature type="active site" description="Nucleophile" evidence="12">
    <location>
        <position position="260"/>
    </location>
</feature>
<evidence type="ECO:0000256" key="3">
    <source>
        <dbReference type="ARBA" id="ARBA00004851"/>
    </source>
</evidence>
<evidence type="ECO:0000256" key="2">
    <source>
        <dbReference type="ARBA" id="ARBA00004613"/>
    </source>
</evidence>
<proteinExistence type="inferred from homology"/>
<evidence type="ECO:0000259" key="17">
    <source>
        <dbReference type="PROSITE" id="PS51760"/>
    </source>
</evidence>
<feature type="signal peptide" evidence="15">
    <location>
        <begin position="1"/>
        <end position="22"/>
    </location>
</feature>
<evidence type="ECO:0000256" key="5">
    <source>
        <dbReference type="ARBA" id="ARBA00022525"/>
    </source>
</evidence>
<evidence type="ECO:0000256" key="12">
    <source>
        <dbReference type="PROSITE-ProRule" id="PRU10061"/>
    </source>
</evidence>
<dbReference type="PROSITE" id="PS51760">
    <property type="entry name" value="GH10_2"/>
    <property type="match status" value="1"/>
</dbReference>
<dbReference type="EMBL" id="JAPQKH010000007">
    <property type="protein sequence ID" value="KAJ5087278.1"/>
    <property type="molecule type" value="Genomic_DNA"/>
</dbReference>
<evidence type="ECO:0000256" key="10">
    <source>
        <dbReference type="ARBA" id="ARBA00023295"/>
    </source>
</evidence>
<dbReference type="PROSITE" id="PS00562">
    <property type="entry name" value="CBM1_1"/>
    <property type="match status" value="1"/>
</dbReference>
<feature type="region of interest" description="Disordered" evidence="14">
    <location>
        <begin position="343"/>
        <end position="365"/>
    </location>
</feature>
<dbReference type="SUPFAM" id="SSF57180">
    <property type="entry name" value="Cellulose-binding domain"/>
    <property type="match status" value="1"/>
</dbReference>
<dbReference type="Pfam" id="PF00734">
    <property type="entry name" value="CBM_1"/>
    <property type="match status" value="1"/>
</dbReference>
<dbReference type="InterPro" id="IPR044846">
    <property type="entry name" value="GH10"/>
</dbReference>
<keyword evidence="10 13" id="KW-0326">Glycosidase</keyword>
<keyword evidence="5" id="KW-0964">Secreted</keyword>
<feature type="domain" description="CBM1" evidence="16">
    <location>
        <begin position="366"/>
        <end position="402"/>
    </location>
</feature>
<protein>
    <recommendedName>
        <fullName evidence="13">Beta-xylanase</fullName>
        <ecNumber evidence="13">3.2.1.8</ecNumber>
    </recommendedName>
</protein>
<organism evidence="18 19">
    <name type="scientific">Penicillium angulare</name>
    <dbReference type="NCBI Taxonomy" id="116970"/>
    <lineage>
        <taxon>Eukaryota</taxon>
        <taxon>Fungi</taxon>
        <taxon>Dikarya</taxon>
        <taxon>Ascomycota</taxon>
        <taxon>Pezizomycotina</taxon>
        <taxon>Eurotiomycetes</taxon>
        <taxon>Eurotiomycetidae</taxon>
        <taxon>Eurotiales</taxon>
        <taxon>Aspergillaceae</taxon>
        <taxon>Penicillium</taxon>
    </lineage>
</organism>
<comment type="catalytic activity">
    <reaction evidence="1 13">
        <text>Endohydrolysis of (1-&gt;4)-beta-D-xylosidic linkages in xylans.</text>
        <dbReference type="EC" id="3.2.1.8"/>
    </reaction>
</comment>
<evidence type="ECO:0000256" key="4">
    <source>
        <dbReference type="ARBA" id="ARBA00007495"/>
    </source>
</evidence>
<dbReference type="PANTHER" id="PTHR31490:SF35">
    <property type="entry name" value="ENDO-1,4-BETA-XYLANASE"/>
    <property type="match status" value="1"/>
</dbReference>
<comment type="pathway">
    <text evidence="3">Glycan degradation; xylan degradation.</text>
</comment>
<dbReference type="InterPro" id="IPR035971">
    <property type="entry name" value="CBD_sf"/>
</dbReference>
<evidence type="ECO:0000256" key="15">
    <source>
        <dbReference type="SAM" id="SignalP"/>
    </source>
</evidence>
<keyword evidence="8 13" id="KW-0378">Hydrolase</keyword>
<feature type="chain" id="PRO_5040927472" description="Beta-xylanase" evidence="15">
    <location>
        <begin position="23"/>
        <end position="402"/>
    </location>
</feature>
<dbReference type="EC" id="3.2.1.8" evidence="13"/>